<dbReference type="Pfam" id="PF03732">
    <property type="entry name" value="Retrotrans_gag"/>
    <property type="match status" value="1"/>
</dbReference>
<reference evidence="3" key="1">
    <citation type="submission" date="2022-12" db="EMBL/GenBank/DDBJ databases">
        <title>Draft genome assemblies for two species of Escallonia (Escalloniales).</title>
        <authorList>
            <person name="Chanderbali A."/>
            <person name="Dervinis C."/>
            <person name="Anghel I."/>
            <person name="Soltis D."/>
            <person name="Soltis P."/>
            <person name="Zapata F."/>
        </authorList>
    </citation>
    <scope>NUCLEOTIDE SEQUENCE</scope>
    <source>
        <strain evidence="3">UCBG64.0493</strain>
        <tissue evidence="3">Leaf</tissue>
    </source>
</reference>
<proteinExistence type="predicted"/>
<name>A0AA88V672_9ASTE</name>
<evidence type="ECO:0000313" key="3">
    <source>
        <dbReference type="EMBL" id="KAK3002587.1"/>
    </source>
</evidence>
<dbReference type="Proteomes" id="UP001188597">
    <property type="component" value="Unassembled WGS sequence"/>
</dbReference>
<accession>A0AA88V672</accession>
<evidence type="ECO:0000256" key="1">
    <source>
        <dbReference type="SAM" id="MobiDB-lite"/>
    </source>
</evidence>
<feature type="compositionally biased region" description="Basic and acidic residues" evidence="1">
    <location>
        <begin position="144"/>
        <end position="155"/>
    </location>
</feature>
<dbReference type="AlphaFoldDB" id="A0AA88V672"/>
<feature type="compositionally biased region" description="Basic and acidic residues" evidence="1">
    <location>
        <begin position="170"/>
        <end position="183"/>
    </location>
</feature>
<protein>
    <recommendedName>
        <fullName evidence="2">Retrotransposon gag domain-containing protein</fullName>
    </recommendedName>
</protein>
<feature type="domain" description="Retrotransposon gag" evidence="2">
    <location>
        <begin position="1"/>
        <end position="87"/>
    </location>
</feature>
<sequence length="309" mass="35585">MAVMYLTDTVASWWRHRYTDGCDIKTWEKLKRELQRQLYLDSVDDKPSTAEAEGRIREYVKEYSALMLKIPEMSERQRLCFFFDGLQYWVATELQRREPHDLASAMMIVERLGDFKQCERLRSPGHERAKGGGHGRSKSGSPKATDDERNEDEGRRRHHKGDKKHGGSRKQGESRDYKAHGGPEEDAYMVQVRIAGGKKDFNIIDMDEFGVVLGMDFMKKLSTALNPYCRVMMMIVGKESQLEWMIPLVSKDGANARKGITVLQLDKGSTLCYGERQMGPRTYAVDMHMKTVTTEKFKPYLNLIHLLSC</sequence>
<dbReference type="EMBL" id="JAVXUP010002564">
    <property type="protein sequence ID" value="KAK3002587.1"/>
    <property type="molecule type" value="Genomic_DNA"/>
</dbReference>
<evidence type="ECO:0000313" key="4">
    <source>
        <dbReference type="Proteomes" id="UP001188597"/>
    </source>
</evidence>
<organism evidence="3 4">
    <name type="scientific">Escallonia herrerae</name>
    <dbReference type="NCBI Taxonomy" id="1293975"/>
    <lineage>
        <taxon>Eukaryota</taxon>
        <taxon>Viridiplantae</taxon>
        <taxon>Streptophyta</taxon>
        <taxon>Embryophyta</taxon>
        <taxon>Tracheophyta</taxon>
        <taxon>Spermatophyta</taxon>
        <taxon>Magnoliopsida</taxon>
        <taxon>eudicotyledons</taxon>
        <taxon>Gunneridae</taxon>
        <taxon>Pentapetalae</taxon>
        <taxon>asterids</taxon>
        <taxon>campanulids</taxon>
        <taxon>Escalloniales</taxon>
        <taxon>Escalloniaceae</taxon>
        <taxon>Escallonia</taxon>
    </lineage>
</organism>
<comment type="caution">
    <text evidence="3">The sequence shown here is derived from an EMBL/GenBank/DDBJ whole genome shotgun (WGS) entry which is preliminary data.</text>
</comment>
<evidence type="ECO:0000259" key="2">
    <source>
        <dbReference type="Pfam" id="PF03732"/>
    </source>
</evidence>
<dbReference type="InterPro" id="IPR005162">
    <property type="entry name" value="Retrotrans_gag_dom"/>
</dbReference>
<feature type="region of interest" description="Disordered" evidence="1">
    <location>
        <begin position="124"/>
        <end position="183"/>
    </location>
</feature>
<keyword evidence="4" id="KW-1185">Reference proteome</keyword>
<feature type="compositionally biased region" description="Basic residues" evidence="1">
    <location>
        <begin position="156"/>
        <end position="168"/>
    </location>
</feature>
<gene>
    <name evidence="3" type="ORF">RJ639_021598</name>
</gene>